<accession>A0ABR8Z9T2</accession>
<dbReference type="RefSeq" id="WP_191735661.1">
    <property type="nucleotide sequence ID" value="NZ_JACYFS010000001.1"/>
</dbReference>
<proteinExistence type="predicted"/>
<dbReference type="Proteomes" id="UP000637299">
    <property type="component" value="Unassembled WGS sequence"/>
</dbReference>
<name>A0ABR8Z9T2_9FLAO</name>
<reference evidence="2 3" key="1">
    <citation type="submission" date="2020-09" db="EMBL/GenBank/DDBJ databases">
        <title>Genome seq and assembly of Chryseobacterium sp.</title>
        <authorList>
            <person name="Chhetri G."/>
        </authorList>
    </citation>
    <scope>NUCLEOTIDE SEQUENCE [LARGE SCALE GENOMIC DNA]</scope>
    <source>
        <strain evidence="2 3">GCR10</strain>
    </source>
</reference>
<dbReference type="EMBL" id="JACYFS010000001">
    <property type="protein sequence ID" value="MBD8081981.1"/>
    <property type="molecule type" value="Genomic_DNA"/>
</dbReference>
<keyword evidence="3" id="KW-1185">Reference proteome</keyword>
<protein>
    <submittedName>
        <fullName evidence="2">Uncharacterized protein</fullName>
    </submittedName>
</protein>
<organism evidence="2 3">
    <name type="scientific">Chryseobacterium caseinilyticum</name>
    <dbReference type="NCBI Taxonomy" id="2771428"/>
    <lineage>
        <taxon>Bacteria</taxon>
        <taxon>Pseudomonadati</taxon>
        <taxon>Bacteroidota</taxon>
        <taxon>Flavobacteriia</taxon>
        <taxon>Flavobacteriales</taxon>
        <taxon>Weeksellaceae</taxon>
        <taxon>Chryseobacterium group</taxon>
        <taxon>Chryseobacterium</taxon>
    </lineage>
</organism>
<keyword evidence="1" id="KW-0732">Signal</keyword>
<evidence type="ECO:0000256" key="1">
    <source>
        <dbReference type="SAM" id="SignalP"/>
    </source>
</evidence>
<evidence type="ECO:0000313" key="2">
    <source>
        <dbReference type="EMBL" id="MBD8081981.1"/>
    </source>
</evidence>
<gene>
    <name evidence="2" type="ORF">IC610_06025</name>
</gene>
<feature type="chain" id="PRO_5045166376" evidence="1">
    <location>
        <begin position="20"/>
        <end position="70"/>
    </location>
</feature>
<sequence>MKKLSFLIILMTFNMITYAQDSTIIRIQDWLTKNNISIRKTFDGSKNENKPQDFLFRKIINPKMIFSTLI</sequence>
<comment type="caution">
    <text evidence="2">The sequence shown here is derived from an EMBL/GenBank/DDBJ whole genome shotgun (WGS) entry which is preliminary data.</text>
</comment>
<feature type="signal peptide" evidence="1">
    <location>
        <begin position="1"/>
        <end position="19"/>
    </location>
</feature>
<evidence type="ECO:0000313" key="3">
    <source>
        <dbReference type="Proteomes" id="UP000637299"/>
    </source>
</evidence>